<organism evidence="9 10">
    <name type="scientific">Candidatus Termititenax persephonae</name>
    <dbReference type="NCBI Taxonomy" id="2218525"/>
    <lineage>
        <taxon>Bacteria</taxon>
        <taxon>Bacillati</taxon>
        <taxon>Candidatus Margulisiibacteriota</taxon>
        <taxon>Candidatus Termititenacia</taxon>
        <taxon>Candidatus Termititenacales</taxon>
        <taxon>Candidatus Termititenacaceae</taxon>
        <taxon>Candidatus Termititenax</taxon>
    </lineage>
</organism>
<dbReference type="Gene3D" id="6.10.140.1950">
    <property type="match status" value="1"/>
</dbReference>
<dbReference type="GO" id="GO:0005737">
    <property type="term" value="C:cytoplasm"/>
    <property type="evidence" value="ECO:0007669"/>
    <property type="project" value="UniProtKB-SubCell"/>
</dbReference>
<dbReference type="SUPFAM" id="SSF75620">
    <property type="entry name" value="Release factor"/>
    <property type="match status" value="1"/>
</dbReference>
<proteinExistence type="inferred from homology"/>
<dbReference type="FunFam" id="3.30.160.20:FF:000004">
    <property type="entry name" value="Peptide chain release factor 1"/>
    <property type="match status" value="1"/>
</dbReference>
<dbReference type="PANTHER" id="PTHR43804">
    <property type="entry name" value="LD18447P"/>
    <property type="match status" value="1"/>
</dbReference>
<evidence type="ECO:0000313" key="10">
    <source>
        <dbReference type="Proteomes" id="UP000275925"/>
    </source>
</evidence>
<name>A0A388TF87_9BACT</name>
<dbReference type="HAMAP" id="MF_00093">
    <property type="entry name" value="Rel_fac_1"/>
    <property type="match status" value="1"/>
</dbReference>
<keyword evidence="4 6" id="KW-0648">Protein biosynthesis</keyword>
<keyword evidence="7" id="KW-0175">Coiled coil</keyword>
<feature type="domain" description="Prokaryotic-type class I peptide chain release factors" evidence="8">
    <location>
        <begin position="227"/>
        <end position="243"/>
    </location>
</feature>
<evidence type="ECO:0000259" key="8">
    <source>
        <dbReference type="PROSITE" id="PS00745"/>
    </source>
</evidence>
<reference evidence="9 10" key="1">
    <citation type="journal article" date="2019" name="ISME J.">
        <title>Genome analyses of uncultured TG2/ZB3 bacteria in 'Margulisbacteria' specifically attached to ectosymbiotic spirochetes of protists in the termite gut.</title>
        <authorList>
            <person name="Utami Y.D."/>
            <person name="Kuwahara H."/>
            <person name="Igai K."/>
            <person name="Murakami T."/>
            <person name="Sugaya K."/>
            <person name="Morikawa T."/>
            <person name="Nagura Y."/>
            <person name="Yuki M."/>
            <person name="Deevong P."/>
            <person name="Inoue T."/>
            <person name="Kihara K."/>
            <person name="Lo N."/>
            <person name="Yamada A."/>
            <person name="Ohkuma M."/>
            <person name="Hongoh Y."/>
        </authorList>
    </citation>
    <scope>NUCLEOTIDE SEQUENCE [LARGE SCALE GENOMIC DNA]</scope>
    <source>
        <strain evidence="9">NkOx7-02</strain>
    </source>
</reference>
<evidence type="ECO:0000256" key="1">
    <source>
        <dbReference type="ARBA" id="ARBA00002986"/>
    </source>
</evidence>
<dbReference type="Gene3D" id="3.30.160.20">
    <property type="match status" value="1"/>
</dbReference>
<dbReference type="Gene3D" id="3.30.70.1660">
    <property type="match status" value="1"/>
</dbReference>
<comment type="similarity">
    <text evidence="2 6">Belongs to the prokaryotic/mitochondrial release factor family.</text>
</comment>
<dbReference type="AlphaFoldDB" id="A0A388TF87"/>
<dbReference type="InterPro" id="IPR004373">
    <property type="entry name" value="RF-1"/>
</dbReference>
<comment type="function">
    <text evidence="1 6">Peptide chain release factor 1 directs the termination of translation in response to the peptide chain termination codons UAG and UAA.</text>
</comment>
<keyword evidence="3 6" id="KW-0488">Methylation</keyword>
<dbReference type="InterPro" id="IPR005139">
    <property type="entry name" value="PCRF"/>
</dbReference>
<protein>
    <recommendedName>
        <fullName evidence="5 6">Peptide chain release factor 1</fullName>
        <shortName evidence="6">RF-1</shortName>
    </recommendedName>
</protein>
<dbReference type="InterPro" id="IPR045853">
    <property type="entry name" value="Pep_chain_release_fac_I_sf"/>
</dbReference>
<dbReference type="Proteomes" id="UP000275925">
    <property type="component" value="Unassembled WGS sequence"/>
</dbReference>
<dbReference type="Pfam" id="PF03462">
    <property type="entry name" value="PCRF"/>
    <property type="match status" value="1"/>
</dbReference>
<evidence type="ECO:0000256" key="2">
    <source>
        <dbReference type="ARBA" id="ARBA00010835"/>
    </source>
</evidence>
<comment type="PTM">
    <text evidence="6">Methylated by PrmC. Methylation increases the termination efficiency of RF1.</text>
</comment>
<evidence type="ECO:0000313" key="9">
    <source>
        <dbReference type="EMBL" id="GBR75694.1"/>
    </source>
</evidence>
<sequence>MLDKLEALVKKYKDNELALYDPQITADLKRYRELMRAQSEMKELVEKYQEFKKMRQAVEDAQAIMEAAATEQEMRELAVAEWKTSGEQLAVLEEELKFLLVPQDPDDNKNAILEIRQGTGGEEAALFASDLFSMYRRYAERNGWRFQVMSLTEAEQGGFKEVIVEISGEGIYGRMKYESGVHRVQRVPTTEAQGRVHTSAATVAIMPEVEDVDIAINPADLKIDTYRSSGAGGQHINKTDSAVRITHLPTGTVVTCQDGRSQHANRDSAMRVLRSRLYEMQENERLKKEKDLRKTQVGSGDRSEKIRTYNYPQNRVTDHRIGLTLYNLDDIVKSGDLSALTNALIQADRLAKLQAA</sequence>
<evidence type="ECO:0000256" key="3">
    <source>
        <dbReference type="ARBA" id="ARBA00022481"/>
    </source>
</evidence>
<keyword evidence="10" id="KW-1185">Reference proteome</keyword>
<feature type="modified residue" description="N5-methylglutamine" evidence="6">
    <location>
        <position position="234"/>
    </location>
</feature>
<dbReference type="NCBIfam" id="TIGR00019">
    <property type="entry name" value="prfA"/>
    <property type="match status" value="1"/>
</dbReference>
<dbReference type="FunFam" id="3.30.70.1660:FF:000002">
    <property type="entry name" value="Peptide chain release factor 1"/>
    <property type="match status" value="1"/>
</dbReference>
<dbReference type="Pfam" id="PF00472">
    <property type="entry name" value="RF-1"/>
    <property type="match status" value="1"/>
</dbReference>
<evidence type="ECO:0000256" key="5">
    <source>
        <dbReference type="ARBA" id="ARBA00050039"/>
    </source>
</evidence>
<accession>A0A388TF87</accession>
<dbReference type="InterPro" id="IPR000352">
    <property type="entry name" value="Pep_chain_release_fac_I"/>
</dbReference>
<dbReference type="GO" id="GO:0016149">
    <property type="term" value="F:translation release factor activity, codon specific"/>
    <property type="evidence" value="ECO:0007669"/>
    <property type="project" value="UniProtKB-UniRule"/>
</dbReference>
<dbReference type="PANTHER" id="PTHR43804:SF7">
    <property type="entry name" value="LD18447P"/>
    <property type="match status" value="1"/>
</dbReference>
<dbReference type="EMBL" id="BGZO01000006">
    <property type="protein sequence ID" value="GBR75694.1"/>
    <property type="molecule type" value="Genomic_DNA"/>
</dbReference>
<feature type="coiled-coil region" evidence="7">
    <location>
        <begin position="34"/>
        <end position="71"/>
    </location>
</feature>
<dbReference type="InterPro" id="IPR050057">
    <property type="entry name" value="Prokaryotic/Mito_RF"/>
</dbReference>
<dbReference type="SMART" id="SM00937">
    <property type="entry name" value="PCRF"/>
    <property type="match status" value="1"/>
</dbReference>
<comment type="subcellular location">
    <subcellularLocation>
        <location evidence="6">Cytoplasm</location>
    </subcellularLocation>
</comment>
<gene>
    <name evidence="6 9" type="primary">prfA</name>
    <name evidence="9" type="ORF">NO2_0344</name>
</gene>
<dbReference type="NCBIfam" id="NF001859">
    <property type="entry name" value="PRK00591.1"/>
    <property type="match status" value="1"/>
</dbReference>
<dbReference type="PROSITE" id="PS00745">
    <property type="entry name" value="RF_PROK_I"/>
    <property type="match status" value="1"/>
</dbReference>
<evidence type="ECO:0000256" key="4">
    <source>
        <dbReference type="ARBA" id="ARBA00022917"/>
    </source>
</evidence>
<keyword evidence="6" id="KW-0963">Cytoplasm</keyword>
<evidence type="ECO:0000256" key="7">
    <source>
        <dbReference type="SAM" id="Coils"/>
    </source>
</evidence>
<comment type="caution">
    <text evidence="9">The sequence shown here is derived from an EMBL/GenBank/DDBJ whole genome shotgun (WGS) entry which is preliminary data.</text>
</comment>
<evidence type="ECO:0000256" key="6">
    <source>
        <dbReference type="HAMAP-Rule" id="MF_00093"/>
    </source>
</evidence>